<dbReference type="EMBL" id="BK032557">
    <property type="protein sequence ID" value="DAF47668.1"/>
    <property type="molecule type" value="Genomic_DNA"/>
</dbReference>
<organism evidence="1">
    <name type="scientific">Myoviridae sp. ctByu2</name>
    <dbReference type="NCBI Taxonomy" id="2827668"/>
    <lineage>
        <taxon>Viruses</taxon>
        <taxon>Duplodnaviria</taxon>
        <taxon>Heunggongvirae</taxon>
        <taxon>Uroviricota</taxon>
        <taxon>Caudoviricetes</taxon>
    </lineage>
</organism>
<reference evidence="1" key="1">
    <citation type="journal article" date="2021" name="Proc. Natl. Acad. Sci. U.S.A.">
        <title>A Catalog of Tens of Thousands of Viruses from Human Metagenomes Reveals Hidden Associations with Chronic Diseases.</title>
        <authorList>
            <person name="Tisza M.J."/>
            <person name="Buck C.B."/>
        </authorList>
    </citation>
    <scope>NUCLEOTIDE SEQUENCE</scope>
    <source>
        <strain evidence="1">CtByu2</strain>
    </source>
</reference>
<evidence type="ECO:0000313" key="1">
    <source>
        <dbReference type="EMBL" id="DAF47668.1"/>
    </source>
</evidence>
<accession>A0A8S5S9E6</accession>
<proteinExistence type="predicted"/>
<name>A0A8S5S9E6_9CAUD</name>
<sequence length="89" mass="10819">MTLNPSEYKLWEKEYPMFTQWALQKDVLFLPKELSETEEEKQWSLTSRIYVLMKRLGQSYETIMKMSAEERDELFDLEMSLIKEESKNQ</sequence>
<protein>
    <submittedName>
        <fullName evidence="1">Uncharacterized protein</fullName>
    </submittedName>
</protein>